<sequence length="245" mass="27800">MSEASSFSIYNPRQIIHNLSVLIKNKCLVSVRFGEGQAFFLTAILEIDEANNALIFDYGPKEELNQQLIKATRIVFEADFAGIKCSFRGSKLEPILYKGDPAFAMPIPESIFWMQRREFFRIKSPRSKGSYCQLALDEQKTVNLILYDISLTGFSLLNTSAEISDLMLPGTQFEQCKLVLSETGEDAISFKVCSKLIINPEKIDSLKIQKIGCVFTKITPVFESTVQRYINQLQRESIQKKSERA</sequence>
<comment type="subcellular location">
    <subcellularLocation>
        <location evidence="4">Bacterial flagellum basal body</location>
    </subcellularLocation>
</comment>
<gene>
    <name evidence="4" type="primary">ycgR</name>
    <name evidence="6" type="ORF">B0F88_11831</name>
</gene>
<dbReference type="Proteomes" id="UP000238071">
    <property type="component" value="Unassembled WGS sequence"/>
</dbReference>
<evidence type="ECO:0000313" key="7">
    <source>
        <dbReference type="Proteomes" id="UP000238071"/>
    </source>
</evidence>
<keyword evidence="6" id="KW-0966">Cell projection</keyword>
<keyword evidence="1 4" id="KW-0973">c-di-GMP</keyword>
<feature type="domain" description="Type III secretion system flagellar brake protein YcgR PilZN" evidence="5">
    <location>
        <begin position="7"/>
        <end position="111"/>
    </location>
</feature>
<keyword evidence="7" id="KW-1185">Reference proteome</keyword>
<comment type="similarity">
    <text evidence="4">Belongs to the YcgR family.</text>
</comment>
<protein>
    <recommendedName>
        <fullName evidence="4">Flagellar brake protein YcgR</fullName>
    </recommendedName>
    <alternativeName>
        <fullName evidence="4">Cyclic di-GMP binding protein YcgR</fullName>
    </alternativeName>
</protein>
<dbReference type="OrthoDB" id="5572581at2"/>
<dbReference type="InterPro" id="IPR012349">
    <property type="entry name" value="Split_barrel_FMN-bd"/>
</dbReference>
<dbReference type="Gene3D" id="2.30.110.10">
    <property type="entry name" value="Electron Transport, Fmn-binding Protein, Chain A"/>
    <property type="match status" value="1"/>
</dbReference>
<dbReference type="GO" id="GO:0009425">
    <property type="term" value="C:bacterial-type flagellum basal body"/>
    <property type="evidence" value="ECO:0007669"/>
    <property type="project" value="UniProtKB-SubCell"/>
</dbReference>
<accession>A0A2S6GL95</accession>
<dbReference type="InterPro" id="IPR023787">
    <property type="entry name" value="T3SS_YcgR"/>
</dbReference>
<evidence type="ECO:0000256" key="1">
    <source>
        <dbReference type="ARBA" id="ARBA00022636"/>
    </source>
</evidence>
<keyword evidence="6" id="KW-0969">Cilium</keyword>
<evidence type="ECO:0000259" key="5">
    <source>
        <dbReference type="Pfam" id="PF07317"/>
    </source>
</evidence>
<comment type="function">
    <text evidence="4">Acts as a flagellar brake, regulating swimming and swarming in a bis-(3'-5') cyclic diguanylic acid (c-di-GMP)-dependent manner. Binds 1 c-di-GMP dimer per subunit. Increasing levels of c-di-GMP lead to decreased motility.</text>
</comment>
<reference evidence="6 7" key="1">
    <citation type="submission" date="2018-02" db="EMBL/GenBank/DDBJ databases">
        <title>Subsurface microbial communities from deep shales in Ohio and West Virginia, USA.</title>
        <authorList>
            <person name="Wrighton K."/>
        </authorList>
    </citation>
    <scope>NUCLEOTIDE SEQUENCE [LARGE SCALE GENOMIC DNA]</scope>
    <source>
        <strain evidence="6 7">OWC-G53F</strain>
    </source>
</reference>
<dbReference type="Pfam" id="PF07317">
    <property type="entry name" value="PilZN"/>
    <property type="match status" value="1"/>
</dbReference>
<keyword evidence="2 4" id="KW-0547">Nucleotide-binding</keyword>
<keyword evidence="3 4" id="KW-0975">Bacterial flagellum</keyword>
<comment type="caution">
    <text evidence="6">The sequence shown here is derived from an EMBL/GenBank/DDBJ whole genome shotgun (WGS) entry which is preliminary data.</text>
</comment>
<proteinExistence type="inferred from homology"/>
<name>A0A2S6GL95_9GAMM</name>
<dbReference type="Gene3D" id="2.40.10.220">
    <property type="entry name" value="predicted glycosyltransferase like domains"/>
    <property type="match status" value="1"/>
</dbReference>
<evidence type="ECO:0000256" key="3">
    <source>
        <dbReference type="ARBA" id="ARBA00023143"/>
    </source>
</evidence>
<dbReference type="InterPro" id="IPR009926">
    <property type="entry name" value="T3SS_YcgR_PilZN"/>
</dbReference>
<dbReference type="HAMAP" id="MF_01457">
    <property type="entry name" value="YcgR"/>
    <property type="match status" value="1"/>
</dbReference>
<dbReference type="GO" id="GO:0071973">
    <property type="term" value="P:bacterial-type flagellum-dependent cell motility"/>
    <property type="evidence" value="ECO:0007669"/>
    <property type="project" value="UniProtKB-UniRule"/>
</dbReference>
<evidence type="ECO:0000256" key="4">
    <source>
        <dbReference type="HAMAP-Rule" id="MF_01457"/>
    </source>
</evidence>
<dbReference type="AlphaFoldDB" id="A0A2S6GL95"/>
<comment type="subunit">
    <text evidence="4">Monomer. Interacts with the flagellar basal bodies.</text>
</comment>
<evidence type="ECO:0000313" key="6">
    <source>
        <dbReference type="EMBL" id="PPK65999.1"/>
    </source>
</evidence>
<organism evidence="6 7">
    <name type="scientific">Methylobacter tundripaludum</name>
    <dbReference type="NCBI Taxonomy" id="173365"/>
    <lineage>
        <taxon>Bacteria</taxon>
        <taxon>Pseudomonadati</taxon>
        <taxon>Pseudomonadota</taxon>
        <taxon>Gammaproteobacteria</taxon>
        <taxon>Methylococcales</taxon>
        <taxon>Methylococcaceae</taxon>
        <taxon>Methylobacter</taxon>
    </lineage>
</organism>
<keyword evidence="6" id="KW-0282">Flagellum</keyword>
<evidence type="ECO:0000256" key="2">
    <source>
        <dbReference type="ARBA" id="ARBA00022741"/>
    </source>
</evidence>
<dbReference type="GO" id="GO:0071945">
    <property type="term" value="P:regulation of bacterial-type flagellum-dependent cell motility by regulation of motor speed"/>
    <property type="evidence" value="ECO:0007669"/>
    <property type="project" value="UniProtKB-UniRule"/>
</dbReference>
<dbReference type="EMBL" id="PTIY01000018">
    <property type="protein sequence ID" value="PPK65999.1"/>
    <property type="molecule type" value="Genomic_DNA"/>
</dbReference>
<dbReference type="GO" id="GO:0035438">
    <property type="term" value="F:cyclic-di-GMP binding"/>
    <property type="evidence" value="ECO:0007669"/>
    <property type="project" value="UniProtKB-UniRule"/>
</dbReference>
<dbReference type="RefSeq" id="WP_104425105.1">
    <property type="nucleotide sequence ID" value="NZ_PTIY01000018.1"/>
</dbReference>